<evidence type="ECO:0000256" key="1">
    <source>
        <dbReference type="ARBA" id="ARBA00022475"/>
    </source>
</evidence>
<keyword evidence="8" id="KW-1185">Reference proteome</keyword>
<keyword evidence="6" id="KW-1133">Transmembrane helix</keyword>
<dbReference type="PROSITE" id="PS51318">
    <property type="entry name" value="TAT"/>
    <property type="match status" value="1"/>
</dbReference>
<dbReference type="RefSeq" id="WP_014432792.1">
    <property type="nucleotide sequence ID" value="NC_017079.1"/>
</dbReference>
<evidence type="ECO:0000256" key="3">
    <source>
        <dbReference type="ARBA" id="ARBA00023136"/>
    </source>
</evidence>
<dbReference type="HOGENOM" id="CLU_031285_2_4_0"/>
<dbReference type="PANTHER" id="PTHR43649">
    <property type="entry name" value="ARABINOSE-BINDING PROTEIN-RELATED"/>
    <property type="match status" value="1"/>
</dbReference>
<keyword evidence="4" id="KW-0564">Palmitate</keyword>
<evidence type="ECO:0000256" key="4">
    <source>
        <dbReference type="ARBA" id="ARBA00023139"/>
    </source>
</evidence>
<dbReference type="Gene3D" id="3.40.190.10">
    <property type="entry name" value="Periplasmic binding protein-like II"/>
    <property type="match status" value="1"/>
</dbReference>
<evidence type="ECO:0000313" key="8">
    <source>
        <dbReference type="Proteomes" id="UP000007880"/>
    </source>
</evidence>
<accession>I0I2R6</accession>
<evidence type="ECO:0000256" key="5">
    <source>
        <dbReference type="ARBA" id="ARBA00023288"/>
    </source>
</evidence>
<dbReference type="EMBL" id="AP012337">
    <property type="protein sequence ID" value="BAL99553.1"/>
    <property type="molecule type" value="Genomic_DNA"/>
</dbReference>
<gene>
    <name evidence="7" type="primary">araN</name>
    <name evidence="7" type="ordered locus">CLDAP_15140</name>
</gene>
<sequence>MNDEPQSTQLSRRDLLKLMAASVGVVAAAPLLVACAPAAAPATTGGAVPAAETVKLELWTFVNTHARWFREMADRYKQEINPNFELNVSEIAYGDMHDKLQIALQSGGVGAPDMCDIEQGRFGGFLRGGDPGLVDLSDWLNEGGYSDQLVQARQALYSYQGKVYGIEHALTPVVLYYRADLWEAAGVDMAQIETWDDFIAAAKQVSNNDVKAIPFEDHGVLLRQRGSDWFDAEGNVMLDSAISIETMEQILAWRDVHEIADAPTGGNWFNNDWYAAVKEGKWLSHVGADWYAGFFKDNVPELSGKWKAIALPAWEKGGVRTSCWGGTGNCIVKTSPHVEEAWKFQQFSMLSKEGNVLRYELTNLFPPFIPAMDDPRLHKPDEYFSGQDLGGLFASVGPTVPPQYQSPYRAELQSKLEPMWQDIYDGKVKPADAFKQVSDEVRKTIEQER</sequence>
<proteinExistence type="predicted"/>
<dbReference type="Pfam" id="PF01547">
    <property type="entry name" value="SBP_bac_1"/>
    <property type="match status" value="1"/>
</dbReference>
<evidence type="ECO:0000256" key="2">
    <source>
        <dbReference type="ARBA" id="ARBA00022729"/>
    </source>
</evidence>
<evidence type="ECO:0000313" key="7">
    <source>
        <dbReference type="EMBL" id="BAL99553.1"/>
    </source>
</evidence>
<keyword evidence="6" id="KW-0812">Transmembrane</keyword>
<dbReference type="STRING" id="926550.CLDAP_15140"/>
<keyword evidence="3 6" id="KW-0472">Membrane</keyword>
<dbReference type="InterPro" id="IPR006059">
    <property type="entry name" value="SBP"/>
</dbReference>
<reference evidence="7 8" key="1">
    <citation type="submission" date="2012-02" db="EMBL/GenBank/DDBJ databases">
        <title>Complete genome sequence of Caldilinea aerophila DSM 14535 (= NBRC 102666).</title>
        <authorList>
            <person name="Oguchi A."/>
            <person name="Hosoyama A."/>
            <person name="Sekine M."/>
            <person name="Fukai R."/>
            <person name="Kato Y."/>
            <person name="Nakamura S."/>
            <person name="Hanada S."/>
            <person name="Yamazaki S."/>
            <person name="Fujita N."/>
        </authorList>
    </citation>
    <scope>NUCLEOTIDE SEQUENCE [LARGE SCALE GENOMIC DNA]</scope>
    <source>
        <strain evidence="8">DSM 14535 / JCM 11387 / NBRC 104270 / STL-6-O1</strain>
    </source>
</reference>
<feature type="transmembrane region" description="Helical" evidence="6">
    <location>
        <begin position="15"/>
        <end position="33"/>
    </location>
</feature>
<dbReference type="SUPFAM" id="SSF53850">
    <property type="entry name" value="Periplasmic binding protein-like II"/>
    <property type="match status" value="1"/>
</dbReference>
<dbReference type="eggNOG" id="COG1653">
    <property type="taxonomic scope" value="Bacteria"/>
</dbReference>
<dbReference type="PANTHER" id="PTHR43649:SF33">
    <property type="entry name" value="POLYGALACTURONAN_RHAMNOGALACTURONAN-BINDING PROTEIN YTCQ"/>
    <property type="match status" value="1"/>
</dbReference>
<keyword evidence="1" id="KW-1003">Cell membrane</keyword>
<protein>
    <submittedName>
        <fullName evidence="7">L-arabinose ABC transporter substrate binding protein</fullName>
    </submittedName>
</protein>
<dbReference type="AlphaFoldDB" id="I0I2R6"/>
<keyword evidence="2" id="KW-0732">Signal</keyword>
<evidence type="ECO:0000256" key="6">
    <source>
        <dbReference type="SAM" id="Phobius"/>
    </source>
</evidence>
<organism evidence="7 8">
    <name type="scientific">Caldilinea aerophila (strain DSM 14535 / JCM 11387 / NBRC 104270 / STL-6-O1)</name>
    <dbReference type="NCBI Taxonomy" id="926550"/>
    <lineage>
        <taxon>Bacteria</taxon>
        <taxon>Bacillati</taxon>
        <taxon>Chloroflexota</taxon>
        <taxon>Caldilineae</taxon>
        <taxon>Caldilineales</taxon>
        <taxon>Caldilineaceae</taxon>
        <taxon>Caldilinea</taxon>
    </lineage>
</organism>
<keyword evidence="5" id="KW-0449">Lipoprotein</keyword>
<dbReference type="InterPro" id="IPR050490">
    <property type="entry name" value="Bact_solute-bd_prot1"/>
</dbReference>
<dbReference type="InterPro" id="IPR006311">
    <property type="entry name" value="TAT_signal"/>
</dbReference>
<dbReference type="OrthoDB" id="9768630at2"/>
<name>I0I2R6_CALAS</name>
<dbReference type="Proteomes" id="UP000007880">
    <property type="component" value="Chromosome"/>
</dbReference>
<dbReference type="KEGG" id="cap:CLDAP_15140"/>